<accession>A0A1M4TVC6</accession>
<keyword evidence="2" id="KW-1185">Reference proteome</keyword>
<protein>
    <submittedName>
        <fullName evidence="1">Uncharacterized protein</fullName>
    </submittedName>
</protein>
<proteinExistence type="predicted"/>
<evidence type="ECO:0000313" key="1">
    <source>
        <dbReference type="EMBL" id="SHE48375.1"/>
    </source>
</evidence>
<dbReference type="Proteomes" id="UP000184245">
    <property type="component" value="Unassembled WGS sequence"/>
</dbReference>
<name>A0A1M4TVC6_9CLOT</name>
<sequence>MSKGVLQLGEIIIFYSIHVESVIIMRNYGLKGKEKIKLQEIE</sequence>
<reference evidence="1 2" key="1">
    <citation type="submission" date="2016-11" db="EMBL/GenBank/DDBJ databases">
        <authorList>
            <person name="Jaros S."/>
            <person name="Januszkiewicz K."/>
            <person name="Wedrychowicz H."/>
        </authorList>
    </citation>
    <scope>NUCLEOTIDE SEQUENCE [LARGE SCALE GENOMIC DNA]</scope>
    <source>
        <strain evidence="1 2">DSM 17459</strain>
    </source>
</reference>
<dbReference type="EMBL" id="FQVI01000002">
    <property type="protein sequence ID" value="SHE48375.1"/>
    <property type="molecule type" value="Genomic_DNA"/>
</dbReference>
<gene>
    <name evidence="1" type="ORF">SAMN02745158_00604</name>
</gene>
<dbReference type="AlphaFoldDB" id="A0A1M4TVC6"/>
<organism evidence="1 2">
    <name type="scientific">Lactonifactor longoviformis DSM 17459</name>
    <dbReference type="NCBI Taxonomy" id="1122155"/>
    <lineage>
        <taxon>Bacteria</taxon>
        <taxon>Bacillati</taxon>
        <taxon>Bacillota</taxon>
        <taxon>Clostridia</taxon>
        <taxon>Eubacteriales</taxon>
        <taxon>Clostridiaceae</taxon>
        <taxon>Lactonifactor</taxon>
    </lineage>
</organism>
<evidence type="ECO:0000313" key="2">
    <source>
        <dbReference type="Proteomes" id="UP000184245"/>
    </source>
</evidence>